<gene>
    <name evidence="2" type="ORF">MVEN_02187800</name>
</gene>
<accession>A0A8H6X8I2</accession>
<feature type="region of interest" description="Disordered" evidence="1">
    <location>
        <begin position="1"/>
        <end position="39"/>
    </location>
</feature>
<evidence type="ECO:0000313" key="3">
    <source>
        <dbReference type="Proteomes" id="UP000620124"/>
    </source>
</evidence>
<feature type="compositionally biased region" description="Pro residues" evidence="1">
    <location>
        <begin position="22"/>
        <end position="33"/>
    </location>
</feature>
<evidence type="ECO:0000256" key="1">
    <source>
        <dbReference type="SAM" id="MobiDB-lite"/>
    </source>
</evidence>
<name>A0A8H6X8I2_9AGAR</name>
<reference evidence="2" key="1">
    <citation type="submission" date="2020-05" db="EMBL/GenBank/DDBJ databases">
        <title>Mycena genomes resolve the evolution of fungal bioluminescence.</title>
        <authorList>
            <person name="Tsai I.J."/>
        </authorList>
    </citation>
    <scope>NUCLEOTIDE SEQUENCE</scope>
    <source>
        <strain evidence="2">CCC161011</strain>
    </source>
</reference>
<feature type="region of interest" description="Disordered" evidence="1">
    <location>
        <begin position="272"/>
        <end position="345"/>
    </location>
</feature>
<dbReference type="OrthoDB" id="3070163at2759"/>
<protein>
    <submittedName>
        <fullName evidence="2">Uncharacterized protein</fullName>
    </submittedName>
</protein>
<dbReference type="Proteomes" id="UP000620124">
    <property type="component" value="Unassembled WGS sequence"/>
</dbReference>
<dbReference type="EMBL" id="JACAZI010000023">
    <property type="protein sequence ID" value="KAF7336392.1"/>
    <property type="molecule type" value="Genomic_DNA"/>
</dbReference>
<comment type="caution">
    <text evidence="2">The sequence shown here is derived from an EMBL/GenBank/DDBJ whole genome shotgun (WGS) entry which is preliminary data.</text>
</comment>
<evidence type="ECO:0000313" key="2">
    <source>
        <dbReference type="EMBL" id="KAF7336392.1"/>
    </source>
</evidence>
<keyword evidence="3" id="KW-1185">Reference proteome</keyword>
<feature type="compositionally biased region" description="Pro residues" evidence="1">
    <location>
        <begin position="1"/>
        <end position="14"/>
    </location>
</feature>
<feature type="compositionally biased region" description="Basic and acidic residues" evidence="1">
    <location>
        <begin position="296"/>
        <end position="307"/>
    </location>
</feature>
<proteinExistence type="predicted"/>
<dbReference type="AlphaFoldDB" id="A0A8H6X8I2"/>
<sequence>MTRPSPSQPQPSPSQPQLSPNQPQPSPSQPLPSPNWLQPRPSVKILLLAPLSPSAAPVSKNQVHPTCPRSKRTSDEVEAAEQELAALKAQVAQLHQERVEALARMELAQDAEANKAAASTVMSKSLKGAKKAKPIVGASFGRREQEQELDPDGNPLFLEFSDEDFDAQVEADERIRRALKAEKIRREKEADRYNLDKLPALALAPAKQSKARQKGSARAAIEEAKDKIGQKRALGGDSDLEEEAPINKKFKPVFPSGTVKDWRNKVKVVGTTKQSKKTAGAPTVGIGGLDDDDVDDMRPASPDKKNTIEILSDSEDETPTKPRPQPVPKYRNAPTVVKSEGKPQPKPIAKKLVAKAESMAQDSDVAGLPEFARSGWVGKFLPTWYHYIGTRKPPLWLGHLKGCPIYVTAMGRLGDKRHLIGVMTGKIVDTFFATPDYADKPKKIARYAAYAIDDNGPAWYESPTPRGTFFGSLGYAPPTGLFRSNFCIVPLTAYVKSTAKSKGDFGNRFVSATAMICAGLERAFNQYTTGFKTLNGEFSKGKVGEYVKDFSKAANRLEDWRWNKIASCCIAQMQSTDGHLISASASMNVDRGTMALGSSPVKGSDDDEV</sequence>
<organism evidence="2 3">
    <name type="scientific">Mycena venus</name>
    <dbReference type="NCBI Taxonomy" id="2733690"/>
    <lineage>
        <taxon>Eukaryota</taxon>
        <taxon>Fungi</taxon>
        <taxon>Dikarya</taxon>
        <taxon>Basidiomycota</taxon>
        <taxon>Agaricomycotina</taxon>
        <taxon>Agaricomycetes</taxon>
        <taxon>Agaricomycetidae</taxon>
        <taxon>Agaricales</taxon>
        <taxon>Marasmiineae</taxon>
        <taxon>Mycenaceae</taxon>
        <taxon>Mycena</taxon>
    </lineage>
</organism>
<feature type="region of interest" description="Disordered" evidence="1">
    <location>
        <begin position="54"/>
        <end position="78"/>
    </location>
</feature>